<evidence type="ECO:0000313" key="8">
    <source>
        <dbReference type="Proteomes" id="UP000516438"/>
    </source>
</evidence>
<dbReference type="AlphaFoldDB" id="A0A7H1DWD1"/>
<accession>A0A7H1DWD1</accession>
<evidence type="ECO:0000256" key="5">
    <source>
        <dbReference type="ARBA" id="ARBA00023136"/>
    </source>
</evidence>
<evidence type="ECO:0008006" key="9">
    <source>
        <dbReference type="Google" id="ProtNLM"/>
    </source>
</evidence>
<dbReference type="Proteomes" id="UP000516438">
    <property type="component" value="Chromosome"/>
</dbReference>
<keyword evidence="3 6" id="KW-0812">Transmembrane</keyword>
<dbReference type="GO" id="GO:0005886">
    <property type="term" value="C:plasma membrane"/>
    <property type="evidence" value="ECO:0007669"/>
    <property type="project" value="UniProtKB-SubCell"/>
</dbReference>
<reference evidence="7 8" key="1">
    <citation type="submission" date="2020-07" db="EMBL/GenBank/DDBJ databases">
        <title>Complete genome and description of Chryseobacterium manosquense strain Marseille-Q2069 sp. nov.</title>
        <authorList>
            <person name="Boxberger M."/>
        </authorList>
    </citation>
    <scope>NUCLEOTIDE SEQUENCE [LARGE SCALE GENOMIC DNA]</scope>
    <source>
        <strain evidence="7 8">Marseille-Q2069</strain>
    </source>
</reference>
<proteinExistence type="predicted"/>
<feature type="transmembrane region" description="Helical" evidence="6">
    <location>
        <begin position="45"/>
        <end position="67"/>
    </location>
</feature>
<keyword evidence="2" id="KW-1003">Cell membrane</keyword>
<organism evidence="7 8">
    <name type="scientific">Chryseobacterium manosquense</name>
    <dbReference type="NCBI Taxonomy" id="2754694"/>
    <lineage>
        <taxon>Bacteria</taxon>
        <taxon>Pseudomonadati</taxon>
        <taxon>Bacteroidota</taxon>
        <taxon>Flavobacteriia</taxon>
        <taxon>Flavobacteriales</taxon>
        <taxon>Weeksellaceae</taxon>
        <taxon>Chryseobacterium group</taxon>
        <taxon>Chryseobacterium</taxon>
    </lineage>
</organism>
<feature type="transmembrane region" description="Helical" evidence="6">
    <location>
        <begin position="116"/>
        <end position="141"/>
    </location>
</feature>
<evidence type="ECO:0000256" key="3">
    <source>
        <dbReference type="ARBA" id="ARBA00022692"/>
    </source>
</evidence>
<dbReference type="KEGG" id="cmaq:H0S70_13345"/>
<sequence>MANIYISALVDKKYPFLKQYAKMPLDLQVKKNIVKNVKAAFLTKIGGVLVNATDNIFISMFVGLALLGKYSNYVLLFSLASGFLMIIFASIKSSVAHFVINENLERQREMFKTINFFNFICFGLASLIIYFCINDFIEIWIGKSYVLAWHIPLILAVNFFLVGMQNGFWTFKVAYGYFRFGKYMVLGTAAINLVLSYFLGKQFGIAGIITATAIARLLTNFWYDPYIVLKKGLKQNPIDYLKRFSLYLLILSITAAVTHFFFTKIHVQLIIQIFLKVLIIIPFSFLLIYLFMGKSTELHNAINIIRSLPLIKKVKWIQKI</sequence>
<keyword evidence="8" id="KW-1185">Reference proteome</keyword>
<dbReference type="EMBL" id="CP060203">
    <property type="protein sequence ID" value="QNS41289.1"/>
    <property type="molecule type" value="Genomic_DNA"/>
</dbReference>
<feature type="transmembrane region" description="Helical" evidence="6">
    <location>
        <begin position="205"/>
        <end position="223"/>
    </location>
</feature>
<dbReference type="RefSeq" id="WP_188321136.1">
    <property type="nucleotide sequence ID" value="NZ_CP060203.1"/>
</dbReference>
<dbReference type="InterPro" id="IPR050833">
    <property type="entry name" value="Poly_Biosynth_Transport"/>
</dbReference>
<feature type="transmembrane region" description="Helical" evidence="6">
    <location>
        <begin position="73"/>
        <end position="95"/>
    </location>
</feature>
<dbReference type="PANTHER" id="PTHR30250">
    <property type="entry name" value="PST FAMILY PREDICTED COLANIC ACID TRANSPORTER"/>
    <property type="match status" value="1"/>
</dbReference>
<protein>
    <recommendedName>
        <fullName evidence="9">Oligosaccharide flippase family protein</fullName>
    </recommendedName>
</protein>
<evidence type="ECO:0000256" key="4">
    <source>
        <dbReference type="ARBA" id="ARBA00022989"/>
    </source>
</evidence>
<keyword evidence="5 6" id="KW-0472">Membrane</keyword>
<dbReference type="PANTHER" id="PTHR30250:SF26">
    <property type="entry name" value="PSMA PROTEIN"/>
    <property type="match status" value="1"/>
</dbReference>
<evidence type="ECO:0000313" key="7">
    <source>
        <dbReference type="EMBL" id="QNS41289.1"/>
    </source>
</evidence>
<evidence type="ECO:0000256" key="2">
    <source>
        <dbReference type="ARBA" id="ARBA00022475"/>
    </source>
</evidence>
<feature type="transmembrane region" description="Helical" evidence="6">
    <location>
        <begin position="180"/>
        <end position="199"/>
    </location>
</feature>
<comment type="subcellular location">
    <subcellularLocation>
        <location evidence="1">Cell membrane</location>
        <topology evidence="1">Multi-pass membrane protein</topology>
    </subcellularLocation>
</comment>
<feature type="transmembrane region" description="Helical" evidence="6">
    <location>
        <begin position="269"/>
        <end position="292"/>
    </location>
</feature>
<evidence type="ECO:0000256" key="6">
    <source>
        <dbReference type="SAM" id="Phobius"/>
    </source>
</evidence>
<evidence type="ECO:0000256" key="1">
    <source>
        <dbReference type="ARBA" id="ARBA00004651"/>
    </source>
</evidence>
<feature type="transmembrane region" description="Helical" evidence="6">
    <location>
        <begin position="244"/>
        <end position="263"/>
    </location>
</feature>
<name>A0A7H1DWD1_9FLAO</name>
<keyword evidence="4 6" id="KW-1133">Transmembrane helix</keyword>
<feature type="transmembrane region" description="Helical" evidence="6">
    <location>
        <begin position="147"/>
        <end position="168"/>
    </location>
</feature>
<gene>
    <name evidence="7" type="ORF">H0S70_13345</name>
</gene>